<keyword evidence="2" id="KW-1185">Reference proteome</keyword>
<gene>
    <name evidence="1" type="ORF">Glove_221g79</name>
</gene>
<dbReference type="AlphaFoldDB" id="A0A397IK59"/>
<evidence type="ECO:0000313" key="1">
    <source>
        <dbReference type="EMBL" id="RHZ74558.1"/>
    </source>
</evidence>
<protein>
    <recommendedName>
        <fullName evidence="3">Protein kinase domain-containing protein</fullName>
    </recommendedName>
</protein>
<proteinExistence type="predicted"/>
<dbReference type="InterPro" id="IPR011009">
    <property type="entry name" value="Kinase-like_dom_sf"/>
</dbReference>
<dbReference type="SUPFAM" id="SSF56112">
    <property type="entry name" value="Protein kinase-like (PK-like)"/>
    <property type="match status" value="1"/>
</dbReference>
<reference evidence="1 2" key="1">
    <citation type="submission" date="2018-08" db="EMBL/GenBank/DDBJ databases">
        <title>Genome and evolution of the arbuscular mycorrhizal fungus Diversispora epigaea (formerly Glomus versiforme) and its bacterial endosymbionts.</title>
        <authorList>
            <person name="Sun X."/>
            <person name="Fei Z."/>
            <person name="Harrison M."/>
        </authorList>
    </citation>
    <scope>NUCLEOTIDE SEQUENCE [LARGE SCALE GENOMIC DNA]</scope>
    <source>
        <strain evidence="1 2">IT104</strain>
    </source>
</reference>
<accession>A0A397IK59</accession>
<evidence type="ECO:0000313" key="2">
    <source>
        <dbReference type="Proteomes" id="UP000266861"/>
    </source>
</evidence>
<sequence length="272" mass="31610">MIDTITIKGFDYNAFENITRVASGAFGTVYCTNSGRLVALKSLHKKDELFYPNFVRKPQLLNIMATNNNHNIINFYGISILQQRHTLDWKIKNKDITCGLCYEENIVHKDLVNAPLEEFSELYFNDFVAFIPSATTFEINNPVYWWTNSSTTLVYFQLALMCPTIVSDFSERRTNYTFEDFLIQEVIIMMLNEAENIKEIVRLFLTSDGREILSKGFINYVFKVPDKLEANEKNLILIRSFIARCLCLDIISLESQVILHLYQPIFSRESFP</sequence>
<organism evidence="1 2">
    <name type="scientific">Diversispora epigaea</name>
    <dbReference type="NCBI Taxonomy" id="1348612"/>
    <lineage>
        <taxon>Eukaryota</taxon>
        <taxon>Fungi</taxon>
        <taxon>Fungi incertae sedis</taxon>
        <taxon>Mucoromycota</taxon>
        <taxon>Glomeromycotina</taxon>
        <taxon>Glomeromycetes</taxon>
        <taxon>Diversisporales</taxon>
        <taxon>Diversisporaceae</taxon>
        <taxon>Diversispora</taxon>
    </lineage>
</organism>
<comment type="caution">
    <text evidence="1">The sequence shown here is derived from an EMBL/GenBank/DDBJ whole genome shotgun (WGS) entry which is preliminary data.</text>
</comment>
<evidence type="ECO:0008006" key="3">
    <source>
        <dbReference type="Google" id="ProtNLM"/>
    </source>
</evidence>
<dbReference type="Gene3D" id="3.30.200.20">
    <property type="entry name" value="Phosphorylase Kinase, domain 1"/>
    <property type="match status" value="1"/>
</dbReference>
<dbReference type="OrthoDB" id="6718656at2759"/>
<dbReference type="Proteomes" id="UP000266861">
    <property type="component" value="Unassembled WGS sequence"/>
</dbReference>
<name>A0A397IK59_9GLOM</name>
<dbReference type="EMBL" id="PQFF01000206">
    <property type="protein sequence ID" value="RHZ74558.1"/>
    <property type="molecule type" value="Genomic_DNA"/>
</dbReference>